<evidence type="ECO:0000313" key="4">
    <source>
        <dbReference type="EMBL" id="KAF6029967.1"/>
    </source>
</evidence>
<organism evidence="4 5">
    <name type="scientific">Bugula neritina</name>
    <name type="common">Brown bryozoan</name>
    <name type="synonym">Sertularia neritina</name>
    <dbReference type="NCBI Taxonomy" id="10212"/>
    <lineage>
        <taxon>Eukaryota</taxon>
        <taxon>Metazoa</taxon>
        <taxon>Spiralia</taxon>
        <taxon>Lophotrochozoa</taxon>
        <taxon>Bryozoa</taxon>
        <taxon>Gymnolaemata</taxon>
        <taxon>Cheilostomatida</taxon>
        <taxon>Flustrina</taxon>
        <taxon>Buguloidea</taxon>
        <taxon>Bugulidae</taxon>
        <taxon>Bugula</taxon>
    </lineage>
</organism>
<evidence type="ECO:0000259" key="3">
    <source>
        <dbReference type="Pfam" id="PF03561"/>
    </source>
</evidence>
<evidence type="ECO:0000256" key="1">
    <source>
        <dbReference type="ARBA" id="ARBA00009242"/>
    </source>
</evidence>
<gene>
    <name evidence="4" type="ORF">EB796_011724</name>
</gene>
<dbReference type="SUPFAM" id="SSF49785">
    <property type="entry name" value="Galactose-binding domain-like"/>
    <property type="match status" value="2"/>
</dbReference>
<comment type="similarity">
    <text evidence="1">Belongs to the allantoicase family.</text>
</comment>
<dbReference type="Gene3D" id="2.60.120.260">
    <property type="entry name" value="Galactose-binding domain-like"/>
    <property type="match status" value="2"/>
</dbReference>
<dbReference type="PIRSF" id="PIRSF016516">
    <property type="entry name" value="Allantoicase"/>
    <property type="match status" value="1"/>
</dbReference>
<sequence>MTNITNGFQKVPEFTNYFDVASELVGGKIIFATDDWFAAAENMLKAGDAVFKPDLFTEYGKWMDGWESRRKRIPGNDWCIIELGCPSDVKGFEVDTHHFTGNYPPRCSIRGVELPNKLPARSGDRIGTAASEKEMKAIEQLHSENWELLVPMSELGAGYKDTHRNFFEVKNSKRLTHIRLDIYPDGGVARLRVHGEVKRDWSLVNEKEKVDLAAMINGGICVDYSDAHYGHARNVIAPGRANQMDEGWETLRRKDRPPVLTKEALETYGGEWAIYKLGHPGQITNIEIDTNHFKGNFPYAFTLEGTHIDENNNSIDRKTNWQKIIPKYKLSAHKQHFLEKEVQDIGAVNHVRLTIYPDGGVSRMILKGYITRNK</sequence>
<feature type="domain" description="Allantoicase" evidence="3">
    <location>
        <begin position="218"/>
        <end position="368"/>
    </location>
</feature>
<dbReference type="HAMAP" id="MF_00813">
    <property type="entry name" value="Allantoicase"/>
    <property type="match status" value="1"/>
</dbReference>
<dbReference type="Proteomes" id="UP000593567">
    <property type="component" value="Unassembled WGS sequence"/>
</dbReference>
<dbReference type="GO" id="GO:0004037">
    <property type="term" value="F:allantoicase activity"/>
    <property type="evidence" value="ECO:0007669"/>
    <property type="project" value="InterPro"/>
</dbReference>
<proteinExistence type="inferred from homology"/>
<dbReference type="OrthoDB" id="10266039at2759"/>
<dbReference type="GO" id="GO:0000256">
    <property type="term" value="P:allantoin catabolic process"/>
    <property type="evidence" value="ECO:0007669"/>
    <property type="project" value="InterPro"/>
</dbReference>
<dbReference type="InterPro" id="IPR005164">
    <property type="entry name" value="Allantoicase"/>
</dbReference>
<name>A0A7J7JVH4_BUGNE</name>
<feature type="domain" description="Allantoicase" evidence="3">
    <location>
        <begin position="26"/>
        <end position="197"/>
    </location>
</feature>
<dbReference type="InterPro" id="IPR015908">
    <property type="entry name" value="Allantoicase_dom"/>
</dbReference>
<reference evidence="4" key="1">
    <citation type="submission" date="2020-06" db="EMBL/GenBank/DDBJ databases">
        <title>Draft genome of Bugula neritina, a colonial animal packing powerful symbionts and potential medicines.</title>
        <authorList>
            <person name="Rayko M."/>
        </authorList>
    </citation>
    <scope>NUCLEOTIDE SEQUENCE [LARGE SCALE GENOMIC DNA]</scope>
    <source>
        <strain evidence="4">Kwan_BN1</strain>
    </source>
</reference>
<evidence type="ECO:0000256" key="2">
    <source>
        <dbReference type="ARBA" id="ARBA00031078"/>
    </source>
</evidence>
<dbReference type="AlphaFoldDB" id="A0A7J7JVH4"/>
<comment type="caution">
    <text evidence="4">The sequence shown here is derived from an EMBL/GenBank/DDBJ whole genome shotgun (WGS) entry which is preliminary data.</text>
</comment>
<dbReference type="PANTHER" id="PTHR12045">
    <property type="entry name" value="ALLANTOICASE"/>
    <property type="match status" value="1"/>
</dbReference>
<dbReference type="PANTHER" id="PTHR12045:SF3">
    <property type="entry name" value="INACTIVE ALLANTOICASE-RELATED"/>
    <property type="match status" value="1"/>
</dbReference>
<dbReference type="InterPro" id="IPR008979">
    <property type="entry name" value="Galactose-bd-like_sf"/>
</dbReference>
<dbReference type="Pfam" id="PF03561">
    <property type="entry name" value="Allantoicase"/>
    <property type="match status" value="2"/>
</dbReference>
<dbReference type="NCBIfam" id="TIGR02961">
    <property type="entry name" value="allantoicase"/>
    <property type="match status" value="1"/>
</dbReference>
<dbReference type="FunFam" id="2.60.120.260:FF:000077">
    <property type="entry name" value="Probable allantoicase"/>
    <property type="match status" value="1"/>
</dbReference>
<dbReference type="EMBL" id="VXIV02001772">
    <property type="protein sequence ID" value="KAF6029967.1"/>
    <property type="molecule type" value="Genomic_DNA"/>
</dbReference>
<accession>A0A7J7JVH4</accession>
<protein>
    <recommendedName>
        <fullName evidence="2">Allantoate amidinohydrolase</fullName>
    </recommendedName>
</protein>
<keyword evidence="5" id="KW-1185">Reference proteome</keyword>
<evidence type="ECO:0000313" key="5">
    <source>
        <dbReference type="Proteomes" id="UP000593567"/>
    </source>
</evidence>